<keyword evidence="2" id="KW-1133">Transmembrane helix</keyword>
<name>A0AAV3AJW4_PYXAD</name>
<evidence type="ECO:0000259" key="3">
    <source>
        <dbReference type="PROSITE" id="PS51186"/>
    </source>
</evidence>
<dbReference type="PROSITE" id="PS51186">
    <property type="entry name" value="GNAT"/>
    <property type="match status" value="1"/>
</dbReference>
<dbReference type="Proteomes" id="UP001181693">
    <property type="component" value="Unassembled WGS sequence"/>
</dbReference>
<sequence>MSSLIIRQYKDSDFAAVRKIYFEGCQEHKYGTFRRSLRLPRNWLLMLLGFLLPLATIGSIFVAILDVVVVMVVFWLCGGKLVYGFVTEGLDGDLKDIPKYYLQREGSNFWVLESEGEVVGMVAAVPSYEPGGEKNTELKRMFVASSHRGKGLAKVLCRTVIEFARKNRSKAVILSTVTVQTIPTSATYLYKSMGFRCTHTSYMTNFTERLLKLQWLYFRYDIPTKQ</sequence>
<dbReference type="CDD" id="cd04301">
    <property type="entry name" value="NAT_SF"/>
    <property type="match status" value="1"/>
</dbReference>
<keyword evidence="1" id="KW-0808">Transferase</keyword>
<organism evidence="4 5">
    <name type="scientific">Pyxicephalus adspersus</name>
    <name type="common">African bullfrog</name>
    <dbReference type="NCBI Taxonomy" id="30357"/>
    <lineage>
        <taxon>Eukaryota</taxon>
        <taxon>Metazoa</taxon>
        <taxon>Chordata</taxon>
        <taxon>Craniata</taxon>
        <taxon>Vertebrata</taxon>
        <taxon>Euteleostomi</taxon>
        <taxon>Amphibia</taxon>
        <taxon>Batrachia</taxon>
        <taxon>Anura</taxon>
        <taxon>Neobatrachia</taxon>
        <taxon>Ranoidea</taxon>
        <taxon>Pyxicephalidae</taxon>
        <taxon>Pyxicephalinae</taxon>
        <taxon>Pyxicephalus</taxon>
    </lineage>
</organism>
<dbReference type="InterPro" id="IPR016181">
    <property type="entry name" value="Acyl_CoA_acyltransferase"/>
</dbReference>
<feature type="domain" description="N-acetyltransferase" evidence="3">
    <location>
        <begin position="69"/>
        <end position="223"/>
    </location>
</feature>
<dbReference type="EMBL" id="DYDO01000003">
    <property type="protein sequence ID" value="DBA29516.1"/>
    <property type="molecule type" value="Genomic_DNA"/>
</dbReference>
<gene>
    <name evidence="4" type="ORF">GDO54_009739</name>
</gene>
<accession>A0AAV3AJW4</accession>
<dbReference type="PANTHER" id="PTHR13947">
    <property type="entry name" value="GNAT FAMILY N-ACETYLTRANSFERASE"/>
    <property type="match status" value="1"/>
</dbReference>
<evidence type="ECO:0000313" key="5">
    <source>
        <dbReference type="Proteomes" id="UP001181693"/>
    </source>
</evidence>
<protein>
    <recommendedName>
        <fullName evidence="3">N-acetyltransferase domain-containing protein</fullName>
    </recommendedName>
</protein>
<keyword evidence="2" id="KW-0812">Transmembrane</keyword>
<comment type="caution">
    <text evidence="4">The sequence shown here is derived from an EMBL/GenBank/DDBJ whole genome shotgun (WGS) entry which is preliminary data.</text>
</comment>
<reference evidence="4" key="1">
    <citation type="thesis" date="2020" institute="ProQuest LLC" country="789 East Eisenhower Parkway, Ann Arbor, MI, USA">
        <title>Comparative Genomics and Chromosome Evolution.</title>
        <authorList>
            <person name="Mudd A.B."/>
        </authorList>
    </citation>
    <scope>NUCLEOTIDE SEQUENCE</scope>
    <source>
        <strain evidence="4">1538</strain>
        <tissue evidence="4">Blood</tissue>
    </source>
</reference>
<dbReference type="PANTHER" id="PTHR13947:SF58">
    <property type="entry name" value="8B (PUTATIVE,_PSEUDO-RELATED"/>
    <property type="match status" value="1"/>
</dbReference>
<dbReference type="GO" id="GO:0008080">
    <property type="term" value="F:N-acetyltransferase activity"/>
    <property type="evidence" value="ECO:0007669"/>
    <property type="project" value="InterPro"/>
</dbReference>
<evidence type="ECO:0000313" key="4">
    <source>
        <dbReference type="EMBL" id="DBA29516.1"/>
    </source>
</evidence>
<dbReference type="InterPro" id="IPR050769">
    <property type="entry name" value="NAT_camello-type"/>
</dbReference>
<dbReference type="SUPFAM" id="SSF55729">
    <property type="entry name" value="Acyl-CoA N-acyltransferases (Nat)"/>
    <property type="match status" value="1"/>
</dbReference>
<proteinExistence type="predicted"/>
<keyword evidence="5" id="KW-1185">Reference proteome</keyword>
<evidence type="ECO:0000256" key="1">
    <source>
        <dbReference type="ARBA" id="ARBA00022679"/>
    </source>
</evidence>
<dbReference type="Gene3D" id="3.40.630.30">
    <property type="match status" value="1"/>
</dbReference>
<feature type="transmembrane region" description="Helical" evidence="2">
    <location>
        <begin position="43"/>
        <end position="76"/>
    </location>
</feature>
<evidence type="ECO:0000256" key="2">
    <source>
        <dbReference type="SAM" id="Phobius"/>
    </source>
</evidence>
<dbReference type="Pfam" id="PF00583">
    <property type="entry name" value="Acetyltransf_1"/>
    <property type="match status" value="1"/>
</dbReference>
<keyword evidence="2" id="KW-0472">Membrane</keyword>
<dbReference type="AlphaFoldDB" id="A0AAV3AJW4"/>
<dbReference type="InterPro" id="IPR000182">
    <property type="entry name" value="GNAT_dom"/>
</dbReference>